<keyword evidence="1" id="KW-0732">Signal</keyword>
<organism evidence="2 3">
    <name type="scientific">Marinobacterium maritimum</name>
    <dbReference type="NCBI Taxonomy" id="500162"/>
    <lineage>
        <taxon>Bacteria</taxon>
        <taxon>Pseudomonadati</taxon>
        <taxon>Pseudomonadota</taxon>
        <taxon>Gammaproteobacteria</taxon>
        <taxon>Oceanospirillales</taxon>
        <taxon>Oceanospirillaceae</taxon>
        <taxon>Marinobacterium</taxon>
    </lineage>
</organism>
<feature type="chain" id="PRO_5046962820" description="Tetratricopeptide repeat-containing protein" evidence="1">
    <location>
        <begin position="27"/>
        <end position="415"/>
    </location>
</feature>
<gene>
    <name evidence="2" type="ORF">GCM10009104_15440</name>
</gene>
<evidence type="ECO:0000313" key="3">
    <source>
        <dbReference type="Proteomes" id="UP001499915"/>
    </source>
</evidence>
<dbReference type="InterPro" id="IPR011990">
    <property type="entry name" value="TPR-like_helical_dom_sf"/>
</dbReference>
<proteinExistence type="predicted"/>
<accession>A0ABN1I5C7</accession>
<feature type="signal peptide" evidence="1">
    <location>
        <begin position="1"/>
        <end position="26"/>
    </location>
</feature>
<comment type="caution">
    <text evidence="2">The sequence shown here is derived from an EMBL/GenBank/DDBJ whole genome shotgun (WGS) entry which is preliminary data.</text>
</comment>
<sequence>MKRMMRSLCLSVGLPVWLIFSAGAMAETVQLSPGVLQQLNQAQQAMAEENYPQAEKVLKALAAQQLSKPARAYTLQFRGNLALVRQQSKAALQHFAAAYALDALPQADQRRLLHMVAQLKMGQEQWRQGIASLEQWMQQVRERGGQNESIRAEDYLMLAQGYSRLERWSRVIQPVRTAIQMKGRAPEDWYRLQLAAHFQLKQWKGATAVLELLVNLYPQKVQYWEQLASVYQIRDRHADALSTLRAAWLAGQFSQERQYIWLAQMMLQQGVPQRAAELLDEAMAKQQVKRTLKHERLLAQTQLQAKLYADGRATLHRIAQRKPDYQTWRQLAYLDMQLKHWDAMKRSIDQAVVLRPDAADLFLLGGIADVNRSNYDEARASFIRAHKHDATRVQAQSWLNYLDQVAGPRRETGRS</sequence>
<name>A0ABN1I5C7_9GAMM</name>
<evidence type="ECO:0000256" key="1">
    <source>
        <dbReference type="SAM" id="SignalP"/>
    </source>
</evidence>
<keyword evidence="3" id="KW-1185">Reference proteome</keyword>
<dbReference type="EMBL" id="BAAAET010000002">
    <property type="protein sequence ID" value="GAA0689827.1"/>
    <property type="molecule type" value="Genomic_DNA"/>
</dbReference>
<evidence type="ECO:0008006" key="4">
    <source>
        <dbReference type="Google" id="ProtNLM"/>
    </source>
</evidence>
<dbReference type="SUPFAM" id="SSF48452">
    <property type="entry name" value="TPR-like"/>
    <property type="match status" value="2"/>
</dbReference>
<dbReference type="Proteomes" id="UP001499915">
    <property type="component" value="Unassembled WGS sequence"/>
</dbReference>
<protein>
    <recommendedName>
        <fullName evidence="4">Tetratricopeptide repeat-containing protein</fullName>
    </recommendedName>
</protein>
<evidence type="ECO:0000313" key="2">
    <source>
        <dbReference type="EMBL" id="GAA0689827.1"/>
    </source>
</evidence>
<reference evidence="2 3" key="1">
    <citation type="journal article" date="2019" name="Int. J. Syst. Evol. Microbiol.">
        <title>The Global Catalogue of Microorganisms (GCM) 10K type strain sequencing project: providing services to taxonomists for standard genome sequencing and annotation.</title>
        <authorList>
            <consortium name="The Broad Institute Genomics Platform"/>
            <consortium name="The Broad Institute Genome Sequencing Center for Infectious Disease"/>
            <person name="Wu L."/>
            <person name="Ma J."/>
        </authorList>
    </citation>
    <scope>NUCLEOTIDE SEQUENCE [LARGE SCALE GENOMIC DNA]</scope>
    <source>
        <strain evidence="2 3">JCM 15134</strain>
    </source>
</reference>
<dbReference type="RefSeq" id="WP_343804606.1">
    <property type="nucleotide sequence ID" value="NZ_BAAAET010000002.1"/>
</dbReference>
<dbReference type="Gene3D" id="1.25.40.10">
    <property type="entry name" value="Tetratricopeptide repeat domain"/>
    <property type="match status" value="3"/>
</dbReference>